<keyword evidence="1" id="KW-0678">Repressor</keyword>
<dbReference type="Proteomes" id="UP000185829">
    <property type="component" value="Unassembled WGS sequence"/>
</dbReference>
<dbReference type="PANTHER" id="PTHR30204:SF69">
    <property type="entry name" value="MERR-FAMILY TRANSCRIPTIONAL REGULATOR"/>
    <property type="match status" value="1"/>
</dbReference>
<keyword evidence="4" id="KW-0804">Transcription</keyword>
<evidence type="ECO:0000256" key="3">
    <source>
        <dbReference type="ARBA" id="ARBA00023125"/>
    </source>
</evidence>
<feature type="coiled-coil region" evidence="5">
    <location>
        <begin position="74"/>
        <end position="108"/>
    </location>
</feature>
<dbReference type="Gene3D" id="3.20.80.10">
    <property type="entry name" value="Regulatory factor, effector binding domain"/>
    <property type="match status" value="1"/>
</dbReference>
<dbReference type="PANTHER" id="PTHR30204">
    <property type="entry name" value="REDOX-CYCLING DRUG-SENSING TRANSCRIPTIONAL ACTIVATOR SOXR"/>
    <property type="match status" value="1"/>
</dbReference>
<evidence type="ECO:0000313" key="7">
    <source>
        <dbReference type="EMBL" id="SIR97677.1"/>
    </source>
</evidence>
<evidence type="ECO:0000259" key="6">
    <source>
        <dbReference type="PROSITE" id="PS50937"/>
    </source>
</evidence>
<dbReference type="AlphaFoldDB" id="A0A9X8WML8"/>
<dbReference type="InterPro" id="IPR011256">
    <property type="entry name" value="Reg_factor_effector_dom_sf"/>
</dbReference>
<dbReference type="InterPro" id="IPR047057">
    <property type="entry name" value="MerR_fam"/>
</dbReference>
<dbReference type="InterPro" id="IPR000551">
    <property type="entry name" value="MerR-type_HTH_dom"/>
</dbReference>
<protein>
    <submittedName>
        <fullName evidence="7">DNA-binding transcriptional regulator, MerR family</fullName>
    </submittedName>
</protein>
<dbReference type="EMBL" id="FTMX01000008">
    <property type="protein sequence ID" value="SIR97677.1"/>
    <property type="molecule type" value="Genomic_DNA"/>
</dbReference>
<sequence length="293" mass="34123">MQNKLSIGEMAKLRGVTVDTLRHYDKIGLLKPYHIDPETGYRYYSISQYEVLGTIKDLRSIGFSLGEIKQFLTNRNVKKSVESLQKSMANIQEEIKKLQDIHNILMTRLYNIEHFTNSYRNSDIVIKQFEEREYIQLGRSVSWADTENLYFGYLELENRIGGIIPALASNKFGDFIKKEYFDKIRQSSDFSSNLSDYQSQLFILVQDEESGQPTQKIEEGLFLCSYYGGLTREKMLPQLKKLLHYCDTHGYVITGDAFRIMQVDVSLTDQYDEAYYEIQIPIQEKVTSKQPSK</sequence>
<evidence type="ECO:0000313" key="8">
    <source>
        <dbReference type="Proteomes" id="UP000185829"/>
    </source>
</evidence>
<dbReference type="Pfam" id="PF13411">
    <property type="entry name" value="MerR_1"/>
    <property type="match status" value="1"/>
</dbReference>
<dbReference type="GO" id="GO:0003677">
    <property type="term" value="F:DNA binding"/>
    <property type="evidence" value="ECO:0007669"/>
    <property type="project" value="UniProtKB-KW"/>
</dbReference>
<evidence type="ECO:0000256" key="5">
    <source>
        <dbReference type="SAM" id="Coils"/>
    </source>
</evidence>
<dbReference type="SUPFAM" id="SSF46955">
    <property type="entry name" value="Putative DNA-binding domain"/>
    <property type="match status" value="1"/>
</dbReference>
<keyword evidence="3 7" id="KW-0238">DNA-binding</keyword>
<feature type="domain" description="HTH merR-type" evidence="6">
    <location>
        <begin position="4"/>
        <end position="74"/>
    </location>
</feature>
<name>A0A9X8WML8_9BACI</name>
<dbReference type="InterPro" id="IPR009061">
    <property type="entry name" value="DNA-bd_dom_put_sf"/>
</dbReference>
<accession>A0A9X8WML8</accession>
<evidence type="ECO:0000256" key="1">
    <source>
        <dbReference type="ARBA" id="ARBA00022491"/>
    </source>
</evidence>
<dbReference type="Gene3D" id="1.10.1660.10">
    <property type="match status" value="1"/>
</dbReference>
<dbReference type="SUPFAM" id="SSF55136">
    <property type="entry name" value="Probable bacterial effector-binding domain"/>
    <property type="match status" value="1"/>
</dbReference>
<keyword evidence="5" id="KW-0175">Coiled coil</keyword>
<evidence type="ECO:0000256" key="4">
    <source>
        <dbReference type="ARBA" id="ARBA00023163"/>
    </source>
</evidence>
<proteinExistence type="predicted"/>
<dbReference type="PROSITE" id="PS50937">
    <property type="entry name" value="HTH_MERR_2"/>
    <property type="match status" value="1"/>
</dbReference>
<evidence type="ECO:0000256" key="2">
    <source>
        <dbReference type="ARBA" id="ARBA00023015"/>
    </source>
</evidence>
<comment type="caution">
    <text evidence="7">The sequence shown here is derived from an EMBL/GenBank/DDBJ whole genome shotgun (WGS) entry which is preliminary data.</text>
</comment>
<dbReference type="GO" id="GO:0003700">
    <property type="term" value="F:DNA-binding transcription factor activity"/>
    <property type="evidence" value="ECO:0007669"/>
    <property type="project" value="InterPro"/>
</dbReference>
<keyword evidence="2" id="KW-0805">Transcription regulation</keyword>
<reference evidence="7 8" key="1">
    <citation type="submission" date="2017-01" db="EMBL/GenBank/DDBJ databases">
        <authorList>
            <person name="Varghese N."/>
            <person name="Submissions S."/>
        </authorList>
    </citation>
    <scope>NUCLEOTIDE SEQUENCE [LARGE SCALE GENOMIC DNA]</scope>
    <source>
        <strain evidence="7 8">RUG2-6</strain>
    </source>
</reference>
<dbReference type="SMART" id="SM00422">
    <property type="entry name" value="HTH_MERR"/>
    <property type="match status" value="1"/>
</dbReference>
<gene>
    <name evidence="7" type="ORF">SAMN05878482_10843</name>
</gene>
<dbReference type="RefSeq" id="WP_076371293.1">
    <property type="nucleotide sequence ID" value="NZ_FTMX01000008.1"/>
</dbReference>
<organism evidence="7 8">
    <name type="scientific">Peribacillus simplex</name>
    <dbReference type="NCBI Taxonomy" id="1478"/>
    <lineage>
        <taxon>Bacteria</taxon>
        <taxon>Bacillati</taxon>
        <taxon>Bacillota</taxon>
        <taxon>Bacilli</taxon>
        <taxon>Bacillales</taxon>
        <taxon>Bacillaceae</taxon>
        <taxon>Peribacillus</taxon>
    </lineage>
</organism>
<dbReference type="CDD" id="cd01107">
    <property type="entry name" value="HTH_BmrR"/>
    <property type="match status" value="1"/>
</dbReference>